<dbReference type="OrthoDB" id="5243299at2"/>
<feature type="domain" description="Bacterial bifunctional deaminase-reductase C-terminal" evidence="4">
    <location>
        <begin position="32"/>
        <end position="204"/>
    </location>
</feature>
<dbReference type="Pfam" id="PF01872">
    <property type="entry name" value="RibD_C"/>
    <property type="match status" value="1"/>
</dbReference>
<name>M1P7K7_9CORY</name>
<dbReference type="InterPro" id="IPR024072">
    <property type="entry name" value="DHFR-like_dom_sf"/>
</dbReference>
<proteinExistence type="predicted"/>
<dbReference type="AlphaFoldDB" id="M1P7K7"/>
<reference evidence="5 6" key="1">
    <citation type="journal article" date="2012" name="Stand. Genomic Sci.">
        <title>Genome sequence of the halotolerant bacterium Corynebacterium halotolerans type strain YIM 70093(T) (= DSM 44683(T)).</title>
        <authorList>
            <person name="Ruckert C."/>
            <person name="Albersmeier A."/>
            <person name="Al-Dilaimi A."/>
            <person name="Niehaus K."/>
            <person name="Szczepanowski R."/>
            <person name="Kalinowski J."/>
        </authorList>
    </citation>
    <scope>NUCLEOTIDE SEQUENCE [LARGE SCALE GENOMIC DNA]</scope>
    <source>
        <strain evidence="5">YIM 70093</strain>
    </source>
</reference>
<sequence length="247" mass="26532">MRPYPVEIPVQTLIGPTQPVGTPETRAVMISTATGSASWGGNTQKLGNATDTALFLGVRQWSDAVLVGAETVRTEDYGPATGTSGEQAERVARGQAPTPVMAVLSLTLDFNPSARIFTDPEHSPLILVPERVLTDAVQARRREQLEAAGAELISTGSGSPAEVIAALHDRGLVRLSCEGGPGVLGLFFSADLIDVLHLTLDPLATAPVEQPLVRMLRGTEPFAHRLELEDFRATADSSLFLRYRRRR</sequence>
<evidence type="ECO:0000256" key="1">
    <source>
        <dbReference type="ARBA" id="ARBA00005104"/>
    </source>
</evidence>
<dbReference type="PANTHER" id="PTHR38011:SF7">
    <property type="entry name" value="2,5-DIAMINO-6-RIBOSYLAMINO-4(3H)-PYRIMIDINONE 5'-PHOSPHATE REDUCTASE"/>
    <property type="match status" value="1"/>
</dbReference>
<dbReference type="NCBIfam" id="NF010663">
    <property type="entry name" value="PRK14059.1-1"/>
    <property type="match status" value="1"/>
</dbReference>
<dbReference type="RefSeq" id="WP_015401055.1">
    <property type="nucleotide sequence ID" value="NC_020302.1"/>
</dbReference>
<organism evidence="5 6">
    <name type="scientific">Corynebacterium halotolerans YIM 70093 = DSM 44683</name>
    <dbReference type="NCBI Taxonomy" id="1121362"/>
    <lineage>
        <taxon>Bacteria</taxon>
        <taxon>Bacillati</taxon>
        <taxon>Actinomycetota</taxon>
        <taxon>Actinomycetes</taxon>
        <taxon>Mycobacteriales</taxon>
        <taxon>Corynebacteriaceae</taxon>
        <taxon>Corynebacterium</taxon>
    </lineage>
</organism>
<evidence type="ECO:0000313" key="5">
    <source>
        <dbReference type="EMBL" id="AGF72636.1"/>
    </source>
</evidence>
<dbReference type="InterPro" id="IPR002734">
    <property type="entry name" value="RibDG_C"/>
</dbReference>
<dbReference type="HOGENOM" id="CLU_036590_7_1_11"/>
<keyword evidence="6" id="KW-1185">Reference proteome</keyword>
<gene>
    <name evidence="5" type="ORF">A605_08170</name>
</gene>
<evidence type="ECO:0000256" key="2">
    <source>
        <dbReference type="ARBA" id="ARBA00022857"/>
    </source>
</evidence>
<dbReference type="KEGG" id="chn:A605_08170"/>
<dbReference type="Gene3D" id="3.40.430.10">
    <property type="entry name" value="Dihydrofolate Reductase, subunit A"/>
    <property type="match status" value="1"/>
</dbReference>
<dbReference type="GO" id="GO:0008703">
    <property type="term" value="F:5-amino-6-(5-phosphoribosylamino)uracil reductase activity"/>
    <property type="evidence" value="ECO:0007669"/>
    <property type="project" value="InterPro"/>
</dbReference>
<dbReference type="SUPFAM" id="SSF53597">
    <property type="entry name" value="Dihydrofolate reductase-like"/>
    <property type="match status" value="1"/>
</dbReference>
<dbReference type="Proteomes" id="UP000011723">
    <property type="component" value="Chromosome"/>
</dbReference>
<accession>M1P7K7</accession>
<dbReference type="GO" id="GO:0009231">
    <property type="term" value="P:riboflavin biosynthetic process"/>
    <property type="evidence" value="ECO:0007669"/>
    <property type="project" value="InterPro"/>
</dbReference>
<keyword evidence="3" id="KW-0560">Oxidoreductase</keyword>
<dbReference type="InterPro" id="IPR050765">
    <property type="entry name" value="Riboflavin_Biosynth_HTPR"/>
</dbReference>
<dbReference type="PATRIC" id="fig|1121362.3.peg.1650"/>
<dbReference type="eggNOG" id="COG1985">
    <property type="taxonomic scope" value="Bacteria"/>
</dbReference>
<evidence type="ECO:0000256" key="3">
    <source>
        <dbReference type="ARBA" id="ARBA00023002"/>
    </source>
</evidence>
<dbReference type="STRING" id="1121362.A605_08170"/>
<comment type="pathway">
    <text evidence="1">Cofactor biosynthesis; riboflavin biosynthesis.</text>
</comment>
<evidence type="ECO:0000313" key="6">
    <source>
        <dbReference type="Proteomes" id="UP000011723"/>
    </source>
</evidence>
<keyword evidence="2" id="KW-0521">NADP</keyword>
<dbReference type="EMBL" id="CP003697">
    <property type="protein sequence ID" value="AGF72636.1"/>
    <property type="molecule type" value="Genomic_DNA"/>
</dbReference>
<evidence type="ECO:0000259" key="4">
    <source>
        <dbReference type="Pfam" id="PF01872"/>
    </source>
</evidence>
<protein>
    <recommendedName>
        <fullName evidence="4">Bacterial bifunctional deaminase-reductase C-terminal domain-containing protein</fullName>
    </recommendedName>
</protein>
<dbReference type="PANTHER" id="PTHR38011">
    <property type="entry name" value="DIHYDROFOLATE REDUCTASE FAMILY PROTEIN (AFU_ORTHOLOGUE AFUA_8G06820)"/>
    <property type="match status" value="1"/>
</dbReference>